<comment type="caution">
    <text evidence="1">The sequence shown here is derived from an EMBL/GenBank/DDBJ whole genome shotgun (WGS) entry which is preliminary data.</text>
</comment>
<sequence length="65" mass="6847">YRTVESDDIHAALALMYGYAAKYAPSSVIEARINALVDSCGNDLISVGFTRKPADDGGDGGSDHE</sequence>
<organism evidence="1 2">
    <name type="scientific">Trifolium medium</name>
    <dbReference type="NCBI Taxonomy" id="97028"/>
    <lineage>
        <taxon>Eukaryota</taxon>
        <taxon>Viridiplantae</taxon>
        <taxon>Streptophyta</taxon>
        <taxon>Embryophyta</taxon>
        <taxon>Tracheophyta</taxon>
        <taxon>Spermatophyta</taxon>
        <taxon>Magnoliopsida</taxon>
        <taxon>eudicotyledons</taxon>
        <taxon>Gunneridae</taxon>
        <taxon>Pentapetalae</taxon>
        <taxon>rosids</taxon>
        <taxon>fabids</taxon>
        <taxon>Fabales</taxon>
        <taxon>Fabaceae</taxon>
        <taxon>Papilionoideae</taxon>
        <taxon>50 kb inversion clade</taxon>
        <taxon>NPAAA clade</taxon>
        <taxon>Hologalegina</taxon>
        <taxon>IRL clade</taxon>
        <taxon>Trifolieae</taxon>
        <taxon>Trifolium</taxon>
    </lineage>
</organism>
<dbReference type="Proteomes" id="UP000265520">
    <property type="component" value="Unassembled WGS sequence"/>
</dbReference>
<feature type="non-terminal residue" evidence="1">
    <location>
        <position position="1"/>
    </location>
</feature>
<proteinExistence type="predicted"/>
<reference evidence="1 2" key="1">
    <citation type="journal article" date="2018" name="Front. Plant Sci.">
        <title>Red Clover (Trifolium pratense) and Zigzag Clover (T. medium) - A Picture of Genomic Similarities and Differences.</title>
        <authorList>
            <person name="Dluhosova J."/>
            <person name="Istvanek J."/>
            <person name="Nedelnik J."/>
            <person name="Repkova J."/>
        </authorList>
    </citation>
    <scope>NUCLEOTIDE SEQUENCE [LARGE SCALE GENOMIC DNA]</scope>
    <source>
        <strain evidence="2">cv. 10/8</strain>
        <tissue evidence="1">Leaf</tissue>
    </source>
</reference>
<evidence type="ECO:0000313" key="1">
    <source>
        <dbReference type="EMBL" id="MCI14171.1"/>
    </source>
</evidence>
<dbReference type="EMBL" id="LXQA010091258">
    <property type="protein sequence ID" value="MCI14171.1"/>
    <property type="molecule type" value="Genomic_DNA"/>
</dbReference>
<evidence type="ECO:0000313" key="2">
    <source>
        <dbReference type="Proteomes" id="UP000265520"/>
    </source>
</evidence>
<accession>A0A392PQ11</accession>
<protein>
    <submittedName>
        <fullName evidence="1">Maestro heat-like repeat-containing family protein</fullName>
    </submittedName>
</protein>
<name>A0A392PQ11_9FABA</name>
<keyword evidence="2" id="KW-1185">Reference proteome</keyword>
<dbReference type="AlphaFoldDB" id="A0A392PQ11"/>